<dbReference type="InterPro" id="IPR004520">
    <property type="entry name" value="GTPase_MnmE"/>
</dbReference>
<dbReference type="Pfam" id="PF01926">
    <property type="entry name" value="MMR_HSR1"/>
    <property type="match status" value="1"/>
</dbReference>
<feature type="binding site" evidence="8">
    <location>
        <begin position="244"/>
        <end position="250"/>
    </location>
    <ligand>
        <name>GTP</name>
        <dbReference type="ChEBI" id="CHEBI:37565"/>
    </ligand>
</feature>
<dbReference type="PROSITE" id="PS51709">
    <property type="entry name" value="G_TRME"/>
    <property type="match status" value="1"/>
</dbReference>
<comment type="subunit">
    <text evidence="8">Homodimer. Heterotetramer of two MnmE and two MnmG subunits.</text>
</comment>
<evidence type="ECO:0000259" key="9">
    <source>
        <dbReference type="PROSITE" id="PS51709"/>
    </source>
</evidence>
<dbReference type="InterPro" id="IPR005225">
    <property type="entry name" value="Small_GTP-bd"/>
</dbReference>
<sequence length="432" mass="46176">MTDTIFALSSGSLPSGIAVARVSGSAVRFVLETTIGRLPEPRRAALMTVRDANGEAIDRGLVLFFPAPGSFTGEDVAEFHLHGGRAVVAAFLAFLGSLPELRLAEAGEFTRRAFDNGQLDLTEAEGLADLIAAETEAQRRLALRLAGGAFRARAEDWRRRLIDLRAYVEADLDFSDEEDVPDDVSGGVGIGIAALRAEMERELTAGQRGERIRDGFEVVVLGPPNAGKSSLVNVLAERDVAIVTDIPGTTRDLLEVHLDLAGYAVTLVDTAGLRDGGDVIEAEGMRRGRARAAAADLILWLDEEGDGPPEDVVGLGVKVLSIHAKIDLHSPGREGLGVSVHDRTSIDRLLQRLAQEAASRLGGEAPLVSRARQRQCLDQAVAALRDAESRSLPKEIMADRLRQAGEALGRLTGRIDVEEVLGSIFSTFCIGK</sequence>
<dbReference type="PANTHER" id="PTHR42714">
    <property type="entry name" value="TRNA MODIFICATION GTPASE GTPBP3"/>
    <property type="match status" value="1"/>
</dbReference>
<dbReference type="Gene3D" id="3.40.50.300">
    <property type="entry name" value="P-loop containing nucleotide triphosphate hydrolases"/>
    <property type="match status" value="1"/>
</dbReference>
<feature type="binding site" evidence="8">
    <location>
        <position position="244"/>
    </location>
    <ligand>
        <name>K(+)</name>
        <dbReference type="ChEBI" id="CHEBI:29103"/>
    </ligand>
</feature>
<feature type="binding site" evidence="8">
    <location>
        <begin position="269"/>
        <end position="272"/>
    </location>
    <ligand>
        <name>GTP</name>
        <dbReference type="ChEBI" id="CHEBI:37565"/>
    </ligand>
</feature>
<dbReference type="GO" id="GO:0005525">
    <property type="term" value="F:GTP binding"/>
    <property type="evidence" value="ECO:0007669"/>
    <property type="project" value="UniProtKB-UniRule"/>
</dbReference>
<dbReference type="HAMAP" id="MF_00379">
    <property type="entry name" value="GTPase_MnmE"/>
    <property type="match status" value="1"/>
</dbReference>
<dbReference type="GO" id="GO:0005737">
    <property type="term" value="C:cytoplasm"/>
    <property type="evidence" value="ECO:0007669"/>
    <property type="project" value="UniProtKB-SubCell"/>
</dbReference>
<accession>A0A212LK24</accession>
<dbReference type="GO" id="GO:0003924">
    <property type="term" value="F:GTPase activity"/>
    <property type="evidence" value="ECO:0007669"/>
    <property type="project" value="UniProtKB-UniRule"/>
</dbReference>
<dbReference type="InterPro" id="IPR027368">
    <property type="entry name" value="MnmE_dom2"/>
</dbReference>
<feature type="binding site" evidence="8">
    <location>
        <position position="225"/>
    </location>
    <ligand>
        <name>K(+)</name>
        <dbReference type="ChEBI" id="CHEBI:29103"/>
    </ligand>
</feature>
<dbReference type="AlphaFoldDB" id="A0A212LK24"/>
<dbReference type="Gene3D" id="3.30.1360.120">
    <property type="entry name" value="Probable tRNA modification gtpase trme, domain 1"/>
    <property type="match status" value="1"/>
</dbReference>
<dbReference type="InterPro" id="IPR027266">
    <property type="entry name" value="TrmE/GcvT-like"/>
</dbReference>
<dbReference type="CDD" id="cd04164">
    <property type="entry name" value="trmE"/>
    <property type="match status" value="1"/>
</dbReference>
<dbReference type="RefSeq" id="WP_288197679.1">
    <property type="nucleotide sequence ID" value="NZ_LT608334.1"/>
</dbReference>
<proteinExistence type="inferred from homology"/>
<keyword evidence="6 8" id="KW-0630">Potassium</keyword>
<evidence type="ECO:0000313" key="10">
    <source>
        <dbReference type="EMBL" id="SCM77895.1"/>
    </source>
</evidence>
<feature type="domain" description="TrmE-type G" evidence="9">
    <location>
        <begin position="215"/>
        <end position="358"/>
    </location>
</feature>
<feature type="binding site" evidence="8">
    <location>
        <position position="246"/>
    </location>
    <ligand>
        <name>K(+)</name>
        <dbReference type="ChEBI" id="CHEBI:29103"/>
    </ligand>
</feature>
<dbReference type="Gene3D" id="1.20.120.430">
    <property type="entry name" value="tRNA modification GTPase MnmE domain 2"/>
    <property type="match status" value="1"/>
</dbReference>
<dbReference type="SUPFAM" id="SSF116878">
    <property type="entry name" value="TrmE connector domain"/>
    <property type="match status" value="1"/>
</dbReference>
<dbReference type="InterPro" id="IPR006073">
    <property type="entry name" value="GTP-bd"/>
</dbReference>
<dbReference type="InterPro" id="IPR027417">
    <property type="entry name" value="P-loop_NTPase"/>
</dbReference>
<name>A0A212LK24_9HYPH</name>
<dbReference type="NCBIfam" id="TIGR00231">
    <property type="entry name" value="small_GTP"/>
    <property type="match status" value="1"/>
</dbReference>
<dbReference type="EC" id="3.6.-.-" evidence="8"/>
<evidence type="ECO:0000256" key="5">
    <source>
        <dbReference type="ARBA" id="ARBA00022842"/>
    </source>
</evidence>
<dbReference type="NCBIfam" id="NF003661">
    <property type="entry name" value="PRK05291.1-3"/>
    <property type="match status" value="1"/>
</dbReference>
<dbReference type="Pfam" id="PF12631">
    <property type="entry name" value="MnmE_helical"/>
    <property type="match status" value="1"/>
</dbReference>
<evidence type="ECO:0000256" key="1">
    <source>
        <dbReference type="ARBA" id="ARBA00011043"/>
    </source>
</evidence>
<feature type="binding site" evidence="8">
    <location>
        <position position="249"/>
    </location>
    <ligand>
        <name>K(+)</name>
        <dbReference type="ChEBI" id="CHEBI:29103"/>
    </ligand>
</feature>
<reference evidence="10" key="1">
    <citation type="submission" date="2016-08" db="EMBL/GenBank/DDBJ databases">
        <authorList>
            <person name="Seilhamer J.J."/>
        </authorList>
    </citation>
    <scope>NUCLEOTIDE SEQUENCE</scope>
    <source>
        <strain evidence="10">86</strain>
    </source>
</reference>
<dbReference type="GO" id="GO:0046872">
    <property type="term" value="F:metal ion binding"/>
    <property type="evidence" value="ECO:0007669"/>
    <property type="project" value="UniProtKB-KW"/>
</dbReference>
<keyword evidence="8" id="KW-0963">Cytoplasm</keyword>
<feature type="binding site" evidence="8">
    <location>
        <begin position="225"/>
        <end position="230"/>
    </location>
    <ligand>
        <name>GTP</name>
        <dbReference type="ChEBI" id="CHEBI:37565"/>
    </ligand>
</feature>
<evidence type="ECO:0000256" key="7">
    <source>
        <dbReference type="ARBA" id="ARBA00023134"/>
    </source>
</evidence>
<feature type="binding site" evidence="8">
    <location>
        <position position="250"/>
    </location>
    <ligand>
        <name>Mg(2+)</name>
        <dbReference type="ChEBI" id="CHEBI:18420"/>
    </ligand>
</feature>
<dbReference type="CDD" id="cd14858">
    <property type="entry name" value="TrmE_N"/>
    <property type="match status" value="1"/>
</dbReference>
<dbReference type="GO" id="GO:0002098">
    <property type="term" value="P:tRNA wobble uridine modification"/>
    <property type="evidence" value="ECO:0007669"/>
    <property type="project" value="TreeGrafter"/>
</dbReference>
<evidence type="ECO:0000256" key="8">
    <source>
        <dbReference type="HAMAP-Rule" id="MF_00379"/>
    </source>
</evidence>
<comment type="subcellular location">
    <subcellularLocation>
        <location evidence="8">Cytoplasm</location>
    </subcellularLocation>
</comment>
<feature type="binding site" evidence="8">
    <location>
        <position position="229"/>
    </location>
    <ligand>
        <name>Mg(2+)</name>
        <dbReference type="ChEBI" id="CHEBI:18420"/>
    </ligand>
</feature>
<keyword evidence="8" id="KW-0479">Metal-binding</keyword>
<dbReference type="SUPFAM" id="SSF103025">
    <property type="entry name" value="Folate-binding domain"/>
    <property type="match status" value="1"/>
</dbReference>
<dbReference type="InterPro" id="IPR031168">
    <property type="entry name" value="G_TrmE"/>
</dbReference>
<gene>
    <name evidence="8 10" type="primary">mnmE</name>
    <name evidence="8" type="synonym">trmE</name>
    <name evidence="10" type="ORF">KL86PLE_60210</name>
</gene>
<keyword evidence="7 8" id="KW-0342">GTP-binding</keyword>
<evidence type="ECO:0000256" key="3">
    <source>
        <dbReference type="ARBA" id="ARBA00022741"/>
    </source>
</evidence>
<organism evidence="10">
    <name type="scientific">uncultured Pleomorphomonas sp</name>
    <dbReference type="NCBI Taxonomy" id="442121"/>
    <lineage>
        <taxon>Bacteria</taxon>
        <taxon>Pseudomonadati</taxon>
        <taxon>Pseudomonadota</taxon>
        <taxon>Alphaproteobacteria</taxon>
        <taxon>Hyphomicrobiales</taxon>
        <taxon>Pleomorphomonadaceae</taxon>
        <taxon>Pleomorphomonas</taxon>
        <taxon>environmental samples</taxon>
    </lineage>
</organism>
<keyword evidence="2 8" id="KW-0819">tRNA processing</keyword>
<protein>
    <recommendedName>
        <fullName evidence="8">tRNA modification GTPase MnmE</fullName>
        <ecNumber evidence="8">3.6.-.-</ecNumber>
    </recommendedName>
</protein>
<keyword evidence="5 8" id="KW-0460">Magnesium</keyword>
<comment type="caution">
    <text evidence="8">Lacks conserved residue(s) required for the propagation of feature annotation.</text>
</comment>
<dbReference type="SUPFAM" id="SSF52540">
    <property type="entry name" value="P-loop containing nucleoside triphosphate hydrolases"/>
    <property type="match status" value="1"/>
</dbReference>
<evidence type="ECO:0000256" key="4">
    <source>
        <dbReference type="ARBA" id="ARBA00022801"/>
    </source>
</evidence>
<dbReference type="EMBL" id="FMJD01000010">
    <property type="protein sequence ID" value="SCM77895.1"/>
    <property type="molecule type" value="Genomic_DNA"/>
</dbReference>
<comment type="similarity">
    <text evidence="1 8">Belongs to the TRAFAC class TrmE-Era-EngA-EngB-Septin-like GTPase superfamily. TrmE GTPase family.</text>
</comment>
<dbReference type="FunFam" id="3.30.1360.120:FF:000007">
    <property type="entry name" value="tRNA modification GTPase GTPBP3, mitochondrial"/>
    <property type="match status" value="1"/>
</dbReference>
<dbReference type="GO" id="GO:0030488">
    <property type="term" value="P:tRNA methylation"/>
    <property type="evidence" value="ECO:0007669"/>
    <property type="project" value="TreeGrafter"/>
</dbReference>
<comment type="cofactor">
    <cofactor evidence="8">
        <name>K(+)</name>
        <dbReference type="ChEBI" id="CHEBI:29103"/>
    </cofactor>
    <text evidence="8">Binds 1 potassium ion per subunit.</text>
</comment>
<dbReference type="Pfam" id="PF10396">
    <property type="entry name" value="TrmE_N"/>
    <property type="match status" value="1"/>
</dbReference>
<dbReference type="InterPro" id="IPR018948">
    <property type="entry name" value="GTP-bd_TrmE_N"/>
</dbReference>
<dbReference type="PANTHER" id="PTHR42714:SF2">
    <property type="entry name" value="TRNA MODIFICATION GTPASE GTPBP3, MITOCHONDRIAL"/>
    <property type="match status" value="1"/>
</dbReference>
<comment type="function">
    <text evidence="8">Exhibits a very high intrinsic GTPase hydrolysis rate. Involved in the addition of a carboxymethylaminomethyl (cmnm) group at the wobble position (U34) of certain tRNAs, forming tRNA-cmnm(5)s(2)U34.</text>
</comment>
<dbReference type="InterPro" id="IPR025867">
    <property type="entry name" value="MnmE_helical"/>
</dbReference>
<keyword evidence="4 8" id="KW-0378">Hydrolase</keyword>
<keyword evidence="3 8" id="KW-0547">Nucleotide-binding</keyword>
<evidence type="ECO:0000256" key="2">
    <source>
        <dbReference type="ARBA" id="ARBA00022694"/>
    </source>
</evidence>
<evidence type="ECO:0000256" key="6">
    <source>
        <dbReference type="ARBA" id="ARBA00022958"/>
    </source>
</evidence>